<evidence type="ECO:0000259" key="1">
    <source>
        <dbReference type="PROSITE" id="PS50804"/>
    </source>
</evidence>
<reference evidence="2" key="1">
    <citation type="journal article" date="2023" name="Front. Mar. Sci.">
        <title>A new Merluccius polli reference genome to investigate the effects of global change in West African waters.</title>
        <authorList>
            <person name="Mateo J.L."/>
            <person name="Blanco-Fernandez C."/>
            <person name="Garcia-Vazquez E."/>
            <person name="Machado-Schiaffino G."/>
        </authorList>
    </citation>
    <scope>NUCLEOTIDE SEQUENCE</scope>
    <source>
        <strain evidence="2">C29</strain>
        <tissue evidence="2">Fin</tissue>
    </source>
</reference>
<dbReference type="PROSITE" id="PS50804">
    <property type="entry name" value="SCAN_BOX"/>
    <property type="match status" value="1"/>
</dbReference>
<organism evidence="2 3">
    <name type="scientific">Merluccius polli</name>
    <name type="common">Benguela hake</name>
    <name type="synonym">Merluccius cadenati</name>
    <dbReference type="NCBI Taxonomy" id="89951"/>
    <lineage>
        <taxon>Eukaryota</taxon>
        <taxon>Metazoa</taxon>
        <taxon>Chordata</taxon>
        <taxon>Craniata</taxon>
        <taxon>Vertebrata</taxon>
        <taxon>Euteleostomi</taxon>
        <taxon>Actinopterygii</taxon>
        <taxon>Neopterygii</taxon>
        <taxon>Teleostei</taxon>
        <taxon>Neoteleostei</taxon>
        <taxon>Acanthomorphata</taxon>
        <taxon>Zeiogadaria</taxon>
        <taxon>Gadariae</taxon>
        <taxon>Gadiformes</taxon>
        <taxon>Gadoidei</taxon>
        <taxon>Merlucciidae</taxon>
        <taxon>Merluccius</taxon>
    </lineage>
</organism>
<protein>
    <recommendedName>
        <fullName evidence="1">SCAN box domain-containing protein</fullName>
    </recommendedName>
</protein>
<accession>A0AA47P2D4</accession>
<feature type="domain" description="SCAN box" evidence="1">
    <location>
        <begin position="217"/>
        <end position="256"/>
    </location>
</feature>
<evidence type="ECO:0000313" key="3">
    <source>
        <dbReference type="Proteomes" id="UP001174136"/>
    </source>
</evidence>
<dbReference type="Pfam" id="PF02023">
    <property type="entry name" value="SCAN"/>
    <property type="match status" value="1"/>
</dbReference>
<dbReference type="Pfam" id="PF03299">
    <property type="entry name" value="TF_AP-2"/>
    <property type="match status" value="1"/>
</dbReference>
<dbReference type="SUPFAM" id="SSF47353">
    <property type="entry name" value="Retrovirus capsid dimerization domain-like"/>
    <property type="match status" value="1"/>
</dbReference>
<keyword evidence="3" id="KW-1185">Reference proteome</keyword>
<dbReference type="InterPro" id="IPR003309">
    <property type="entry name" value="SCAN_dom"/>
</dbReference>
<dbReference type="Proteomes" id="UP001174136">
    <property type="component" value="Unassembled WGS sequence"/>
</dbReference>
<dbReference type="InterPro" id="IPR038269">
    <property type="entry name" value="SCAN_sf"/>
</dbReference>
<dbReference type="Gene3D" id="1.10.4020.10">
    <property type="entry name" value="DNA breaking-rejoining enzymes"/>
    <property type="match status" value="1"/>
</dbReference>
<proteinExistence type="predicted"/>
<evidence type="ECO:0000313" key="2">
    <source>
        <dbReference type="EMBL" id="KAK0147976.1"/>
    </source>
</evidence>
<dbReference type="EMBL" id="JAOPHQ010002276">
    <property type="protein sequence ID" value="KAK0147976.1"/>
    <property type="molecule type" value="Genomic_DNA"/>
</dbReference>
<comment type="caution">
    <text evidence="2">The sequence shown here is derived from an EMBL/GenBank/DDBJ whole genome shotgun (WGS) entry which is preliminary data.</text>
</comment>
<dbReference type="AlphaFoldDB" id="A0AA47P2D4"/>
<sequence>MELKTPFTMYPARWYRTQESVFVKVGGVVRSTSCSTLRPSGLLVMVLVSRKSARWSQLSSVLREPAREDKFVTLAQQIFLDLQYALPGPGPSGPVGSPRVPSGLGRVSNKELFSGRDAYSSLRRGARPSRHMGGARAQGQLPCLPRLYLRVCTMPSRFYQESLTPRGQRARRSSLDWASLGIRDPIAVVITWITMARRSCQIPPPAPTAKVLTGHVKWETPERATGKDIAETMILEQFLRMMDPDLEVWIRECDPKRAASLAEIFMSPWMAESPGEAKNPGTIPDSIVDCSRSRPVANDGSEGKIHGKVCIAVLIKEGYYVGSIIDILAFLAISHLPFRGDHDSLECMAQSGSGLFSSMFEYSLKKAKIALTFPKNATYISHDIQNGIIELINKLVTEHIVEEIGDSFYTIKMNESYIVKERLLTIARSDAGDAKSLTQTLISELRKVGLSMDSALCRDITSQEIVAVKRRCTGPEKFSANLMTTYLRKKEELKEAGVKPSHYSANTTMCTKLVEEECQGLAEDLGFLNKGAPLRPHWPTAGGARLWGKYGLEHFPFSWIWICSPSVFLAAVDVDADEETLSLPASAKSSRLKKAVQFSCHQLFHTHSIIDVRKSEDAEVAFYQPNIFLELGRNACHACRCNHGYMPNHNFLSQSVIWIGILHLVVVHTMSGEGAIEDLFSICNVLYKFTRKLLLPNITGTH</sequence>
<name>A0AA47P2D4_MERPO</name>
<dbReference type="InterPro" id="IPR013854">
    <property type="entry name" value="TF_AP2_C"/>
</dbReference>
<gene>
    <name evidence="2" type="ORF">N1851_012343</name>
</gene>